<keyword evidence="1" id="KW-0479">Metal-binding</keyword>
<evidence type="ECO:0000313" key="4">
    <source>
        <dbReference type="Proteomes" id="UP000233551"/>
    </source>
</evidence>
<name>A0A2I0HKU2_PUNGR</name>
<dbReference type="Pfam" id="PF16187">
    <property type="entry name" value="Peptidase_M16_M"/>
    <property type="match status" value="1"/>
</dbReference>
<reference evidence="3 4" key="1">
    <citation type="submission" date="2017-11" db="EMBL/GenBank/DDBJ databases">
        <title>De-novo sequencing of pomegranate (Punica granatum L.) genome.</title>
        <authorList>
            <person name="Akparov Z."/>
            <person name="Amiraslanov A."/>
            <person name="Hajiyeva S."/>
            <person name="Abbasov M."/>
            <person name="Kaur K."/>
            <person name="Hamwieh A."/>
            <person name="Solovyev V."/>
            <person name="Salamov A."/>
            <person name="Braich B."/>
            <person name="Kosarev P."/>
            <person name="Mahmoud A."/>
            <person name="Hajiyev E."/>
            <person name="Babayeva S."/>
            <person name="Izzatullayeva V."/>
            <person name="Mammadov A."/>
            <person name="Mammadov A."/>
            <person name="Sharifova S."/>
            <person name="Ojaghi J."/>
            <person name="Eynullazada K."/>
            <person name="Bayramov B."/>
            <person name="Abdulazimova A."/>
            <person name="Shahmuradov I."/>
        </authorList>
    </citation>
    <scope>NUCLEOTIDE SEQUENCE [LARGE SCALE GENOMIC DNA]</scope>
    <source>
        <strain evidence="4">cv. AG2017</strain>
        <tissue evidence="3">Leaf</tissue>
    </source>
</reference>
<accession>A0A2I0HKU2</accession>
<feature type="domain" description="Peptidase M16 middle/third" evidence="2">
    <location>
        <begin position="102"/>
        <end position="141"/>
    </location>
</feature>
<dbReference type="AlphaFoldDB" id="A0A2I0HKU2"/>
<dbReference type="InterPro" id="IPR050626">
    <property type="entry name" value="Peptidase_M16"/>
</dbReference>
<protein>
    <recommendedName>
        <fullName evidence="2">Peptidase M16 middle/third domain-containing protein</fullName>
    </recommendedName>
</protein>
<dbReference type="GO" id="GO:0005739">
    <property type="term" value="C:mitochondrion"/>
    <property type="evidence" value="ECO:0007669"/>
    <property type="project" value="TreeGrafter"/>
</dbReference>
<dbReference type="Gene3D" id="3.30.830.10">
    <property type="entry name" value="Metalloenzyme, LuxS/M16 peptidase-like"/>
    <property type="match status" value="1"/>
</dbReference>
<dbReference type="GO" id="GO:0004222">
    <property type="term" value="F:metalloendopeptidase activity"/>
    <property type="evidence" value="ECO:0007669"/>
    <property type="project" value="TreeGrafter"/>
</dbReference>
<dbReference type="PANTHER" id="PTHR43690:SF18">
    <property type="entry name" value="INSULIN-DEGRADING ENZYME-RELATED"/>
    <property type="match status" value="1"/>
</dbReference>
<dbReference type="GO" id="GO:0046872">
    <property type="term" value="F:metal ion binding"/>
    <property type="evidence" value="ECO:0007669"/>
    <property type="project" value="UniProtKB-KW"/>
</dbReference>
<proteinExistence type="predicted"/>
<sequence length="187" mass="21473">MWEEEKILEVSILIEAGLELQEPDVVGPTLLCWKSRWWLSRDPLHFGGTVVIEVGGVRAVGVEPGGYYHPDVQLRHHMMLILLVSAMILAVHRMVFSGLFAQVSVGSYNHKLRILLEAVLEHIVKFEVKPDRFSVIKGKVNDLIMAKLEKFQNLREECHFYWAEISGGTFKFYRVKSEVSALRQLTR</sequence>
<dbReference type="GO" id="GO:0005829">
    <property type="term" value="C:cytosol"/>
    <property type="evidence" value="ECO:0007669"/>
    <property type="project" value="TreeGrafter"/>
</dbReference>
<gene>
    <name evidence="3" type="ORF">CRG98_047271</name>
</gene>
<dbReference type="STRING" id="22663.A0A2I0HKU2"/>
<evidence type="ECO:0000256" key="1">
    <source>
        <dbReference type="ARBA" id="ARBA00022723"/>
    </source>
</evidence>
<dbReference type="Proteomes" id="UP000233551">
    <property type="component" value="Unassembled WGS sequence"/>
</dbReference>
<dbReference type="EMBL" id="PGOL01007803">
    <property type="protein sequence ID" value="PKI32324.1"/>
    <property type="molecule type" value="Genomic_DNA"/>
</dbReference>
<comment type="caution">
    <text evidence="3">The sequence shown here is derived from an EMBL/GenBank/DDBJ whole genome shotgun (WGS) entry which is preliminary data.</text>
</comment>
<evidence type="ECO:0000313" key="3">
    <source>
        <dbReference type="EMBL" id="PKI32324.1"/>
    </source>
</evidence>
<dbReference type="GO" id="GO:0051603">
    <property type="term" value="P:proteolysis involved in protein catabolic process"/>
    <property type="evidence" value="ECO:0007669"/>
    <property type="project" value="TreeGrafter"/>
</dbReference>
<keyword evidence="4" id="KW-1185">Reference proteome</keyword>
<dbReference type="PANTHER" id="PTHR43690">
    <property type="entry name" value="NARDILYSIN"/>
    <property type="match status" value="1"/>
</dbReference>
<dbReference type="GO" id="GO:0043171">
    <property type="term" value="P:peptide catabolic process"/>
    <property type="evidence" value="ECO:0007669"/>
    <property type="project" value="TreeGrafter"/>
</dbReference>
<dbReference type="InterPro" id="IPR032632">
    <property type="entry name" value="Peptidase_M16_M"/>
</dbReference>
<dbReference type="SUPFAM" id="SSF63411">
    <property type="entry name" value="LuxS/MPP-like metallohydrolase"/>
    <property type="match status" value="1"/>
</dbReference>
<dbReference type="InterPro" id="IPR011249">
    <property type="entry name" value="Metalloenz_LuxS/M16"/>
</dbReference>
<evidence type="ECO:0000259" key="2">
    <source>
        <dbReference type="Pfam" id="PF16187"/>
    </source>
</evidence>
<organism evidence="3 4">
    <name type="scientific">Punica granatum</name>
    <name type="common">Pomegranate</name>
    <dbReference type="NCBI Taxonomy" id="22663"/>
    <lineage>
        <taxon>Eukaryota</taxon>
        <taxon>Viridiplantae</taxon>
        <taxon>Streptophyta</taxon>
        <taxon>Embryophyta</taxon>
        <taxon>Tracheophyta</taxon>
        <taxon>Spermatophyta</taxon>
        <taxon>Magnoliopsida</taxon>
        <taxon>eudicotyledons</taxon>
        <taxon>Gunneridae</taxon>
        <taxon>Pentapetalae</taxon>
        <taxon>rosids</taxon>
        <taxon>malvids</taxon>
        <taxon>Myrtales</taxon>
        <taxon>Lythraceae</taxon>
        <taxon>Punica</taxon>
    </lineage>
</organism>